<dbReference type="AlphaFoldDB" id="A0A3S0IKZ2"/>
<comment type="similarity">
    <text evidence="2">Belongs to the CobH/CbiC family.</text>
</comment>
<dbReference type="InterPro" id="IPR036588">
    <property type="entry name" value="CobH/CbiC_sf"/>
</dbReference>
<sequence length="218" mass="23384">MDPMKQITTKGRDIEASSFSIIDAEMAERYGGHQFTAQQWSVVRRAIHTSGDFEFAKLFQFSESAIDSALQAIRNGCPIVADVTMITSGLSKRRMELYGNQAHCFISDEEVMATAIESGGTRAVEAMRKARDLGLLDGGIVGIGNAPTALFEVLRMVEAGEAKPALIIGIPVGFVKAIESKLALAEQDRVPFIASLGRKGGSPLVVSTLHALMVEAAK</sequence>
<dbReference type="InterPro" id="IPR003722">
    <property type="entry name" value="Cbl_synth_CobH/CbiC"/>
</dbReference>
<keyword evidence="4" id="KW-0413">Isomerase</keyword>
<evidence type="ECO:0000313" key="7">
    <source>
        <dbReference type="Proteomes" id="UP000267448"/>
    </source>
</evidence>
<evidence type="ECO:0000259" key="5">
    <source>
        <dbReference type="Pfam" id="PF02570"/>
    </source>
</evidence>
<dbReference type="RefSeq" id="WP_126521609.1">
    <property type="nucleotide sequence ID" value="NZ_RXNU01000011.1"/>
</dbReference>
<dbReference type="PANTHER" id="PTHR43588:SF1">
    <property type="entry name" value="COBALT-PRECORRIN-8 METHYLMUTASE"/>
    <property type="match status" value="1"/>
</dbReference>
<dbReference type="Gene3D" id="3.40.50.10230">
    <property type="entry name" value="Cobalamin biosynthesis CobH/CbiC, precorrin-8X methylmutase"/>
    <property type="match status" value="1"/>
</dbReference>
<comment type="pathway">
    <text evidence="1">Cofactor biosynthesis; adenosylcobalamin biosynthesis.</text>
</comment>
<dbReference type="GO" id="GO:0016993">
    <property type="term" value="F:precorrin-8X methylmutase activity"/>
    <property type="evidence" value="ECO:0007669"/>
    <property type="project" value="InterPro"/>
</dbReference>
<evidence type="ECO:0000313" key="6">
    <source>
        <dbReference type="EMBL" id="RTR37596.1"/>
    </source>
</evidence>
<evidence type="ECO:0000256" key="4">
    <source>
        <dbReference type="ARBA" id="ARBA00023235"/>
    </source>
</evidence>
<evidence type="ECO:0000256" key="3">
    <source>
        <dbReference type="ARBA" id="ARBA00022573"/>
    </source>
</evidence>
<dbReference type="Proteomes" id="UP000267448">
    <property type="component" value="Unassembled WGS sequence"/>
</dbReference>
<keyword evidence="7" id="KW-1185">Reference proteome</keyword>
<protein>
    <submittedName>
        <fullName evidence="6">Precorrin-8X methylmutase</fullName>
    </submittedName>
</protein>
<dbReference type="EMBL" id="RXNU01000011">
    <property type="protein sequence ID" value="RTR37596.1"/>
    <property type="molecule type" value="Genomic_DNA"/>
</dbReference>
<evidence type="ECO:0000256" key="1">
    <source>
        <dbReference type="ARBA" id="ARBA00004953"/>
    </source>
</evidence>
<dbReference type="Pfam" id="PF02570">
    <property type="entry name" value="CbiC"/>
    <property type="match status" value="1"/>
</dbReference>
<dbReference type="OrthoDB" id="9780708at2"/>
<name>A0A3S0IKZ2_9GAMM</name>
<keyword evidence="3" id="KW-0169">Cobalamin biosynthesis</keyword>
<feature type="domain" description="Cobalamin biosynthesis precorrin-8X methylmutase CobH/CbiC" evidence="5">
    <location>
        <begin position="13"/>
        <end position="213"/>
    </location>
</feature>
<comment type="caution">
    <text evidence="6">The sequence shown here is derived from an EMBL/GenBank/DDBJ whole genome shotgun (WGS) entry which is preliminary data.</text>
</comment>
<organism evidence="6 7">
    <name type="scientific">Shewanella canadensis</name>
    <dbReference type="NCBI Taxonomy" id="271096"/>
    <lineage>
        <taxon>Bacteria</taxon>
        <taxon>Pseudomonadati</taxon>
        <taxon>Pseudomonadota</taxon>
        <taxon>Gammaproteobacteria</taxon>
        <taxon>Alteromonadales</taxon>
        <taxon>Shewanellaceae</taxon>
        <taxon>Shewanella</taxon>
    </lineage>
</organism>
<dbReference type="SUPFAM" id="SSF63965">
    <property type="entry name" value="Precorrin-8X methylmutase CbiC/CobH"/>
    <property type="match status" value="1"/>
</dbReference>
<dbReference type="PANTHER" id="PTHR43588">
    <property type="entry name" value="COBALT-PRECORRIN-8 METHYLMUTASE"/>
    <property type="match status" value="1"/>
</dbReference>
<reference evidence="6 7" key="1">
    <citation type="submission" date="2018-12" db="EMBL/GenBank/DDBJ databases">
        <authorList>
            <person name="Yu L."/>
        </authorList>
    </citation>
    <scope>NUCLEOTIDE SEQUENCE [LARGE SCALE GENOMIC DNA]</scope>
    <source>
        <strain evidence="6 7">HAW-EB2</strain>
    </source>
</reference>
<dbReference type="UniPathway" id="UPA00148"/>
<gene>
    <name evidence="6" type="ORF">EKG38_17860</name>
</gene>
<proteinExistence type="inferred from homology"/>
<accession>A0A3S0IKZ2</accession>
<dbReference type="GO" id="GO:0009236">
    <property type="term" value="P:cobalamin biosynthetic process"/>
    <property type="evidence" value="ECO:0007669"/>
    <property type="project" value="UniProtKB-UniPathway"/>
</dbReference>
<evidence type="ECO:0000256" key="2">
    <source>
        <dbReference type="ARBA" id="ARBA00009774"/>
    </source>
</evidence>